<sequence>MKTLLVLLGPTGVGKTEWSIRLASALQVPILSADSRQVYRGMQIATAAPTADQLQRVPHYFVGSLSPETYY</sequence>
<feature type="non-terminal residue" evidence="5">
    <location>
        <position position="71"/>
    </location>
</feature>
<dbReference type="GO" id="GO:0006400">
    <property type="term" value="P:tRNA modification"/>
    <property type="evidence" value="ECO:0007669"/>
    <property type="project" value="TreeGrafter"/>
</dbReference>
<dbReference type="GO" id="GO:0005524">
    <property type="term" value="F:ATP binding"/>
    <property type="evidence" value="ECO:0007669"/>
    <property type="project" value="UniProtKB-KW"/>
</dbReference>
<dbReference type="InterPro" id="IPR039657">
    <property type="entry name" value="Dimethylallyltransferase"/>
</dbReference>
<comment type="caution">
    <text evidence="5">The sequence shown here is derived from an EMBL/GenBank/DDBJ whole genome shotgun (WGS) entry which is preliminary data.</text>
</comment>
<keyword evidence="2 5" id="KW-0808">Transferase</keyword>
<evidence type="ECO:0000256" key="2">
    <source>
        <dbReference type="ARBA" id="ARBA00022679"/>
    </source>
</evidence>
<evidence type="ECO:0000313" key="5">
    <source>
        <dbReference type="EMBL" id="KUK76268.1"/>
    </source>
</evidence>
<dbReference type="PANTHER" id="PTHR11088:SF60">
    <property type="entry name" value="TRNA DIMETHYLALLYLTRANSFERASE"/>
    <property type="match status" value="1"/>
</dbReference>
<dbReference type="STRING" id="1123008.GCA_000380985_01649"/>
<comment type="similarity">
    <text evidence="1">Belongs to the IPP transferase family.</text>
</comment>
<dbReference type="Gene3D" id="3.40.50.300">
    <property type="entry name" value="P-loop containing nucleotide triphosphate hydrolases"/>
    <property type="match status" value="1"/>
</dbReference>
<dbReference type="EMBL" id="LGGN01000276">
    <property type="protein sequence ID" value="KUK76268.1"/>
    <property type="molecule type" value="Genomic_DNA"/>
</dbReference>
<dbReference type="InterPro" id="IPR027417">
    <property type="entry name" value="P-loop_NTPase"/>
</dbReference>
<evidence type="ECO:0000313" key="6">
    <source>
        <dbReference type="Proteomes" id="UP000053860"/>
    </source>
</evidence>
<evidence type="ECO:0000256" key="4">
    <source>
        <dbReference type="ARBA" id="ARBA00022840"/>
    </source>
</evidence>
<dbReference type="GO" id="GO:0052381">
    <property type="term" value="F:tRNA dimethylallyltransferase activity"/>
    <property type="evidence" value="ECO:0007669"/>
    <property type="project" value="TreeGrafter"/>
</dbReference>
<name>A0A101HG56_9BACT</name>
<dbReference type="PANTHER" id="PTHR11088">
    <property type="entry name" value="TRNA DIMETHYLALLYLTRANSFERASE"/>
    <property type="match status" value="1"/>
</dbReference>
<dbReference type="Proteomes" id="UP000053860">
    <property type="component" value="Unassembled WGS sequence"/>
</dbReference>
<evidence type="ECO:0000256" key="3">
    <source>
        <dbReference type="ARBA" id="ARBA00022741"/>
    </source>
</evidence>
<keyword evidence="4" id="KW-0067">ATP-binding</keyword>
<accession>A0A101HG56</accession>
<protein>
    <submittedName>
        <fullName evidence="5">tRNA dimethylallyltransferase</fullName>
    </submittedName>
</protein>
<evidence type="ECO:0000256" key="1">
    <source>
        <dbReference type="ARBA" id="ARBA00005842"/>
    </source>
</evidence>
<organism evidence="5 6">
    <name type="scientific">Proteiniphilum acetatigenes</name>
    <dbReference type="NCBI Taxonomy" id="294710"/>
    <lineage>
        <taxon>Bacteria</taxon>
        <taxon>Pseudomonadati</taxon>
        <taxon>Bacteroidota</taxon>
        <taxon>Bacteroidia</taxon>
        <taxon>Bacteroidales</taxon>
        <taxon>Dysgonomonadaceae</taxon>
        <taxon>Proteiniphilum</taxon>
    </lineage>
</organism>
<reference evidence="6" key="1">
    <citation type="journal article" date="2015" name="MBio">
        <title>Genome-Resolved Metagenomic Analysis Reveals Roles for Candidate Phyla and Other Microbial Community Members in Biogeochemical Transformations in Oil Reservoirs.</title>
        <authorList>
            <person name="Hu P."/>
            <person name="Tom L."/>
            <person name="Singh A."/>
            <person name="Thomas B.C."/>
            <person name="Baker B.J."/>
            <person name="Piceno Y.M."/>
            <person name="Andersen G.L."/>
            <person name="Banfield J.F."/>
        </authorList>
    </citation>
    <scope>NUCLEOTIDE SEQUENCE [LARGE SCALE GENOMIC DNA]</scope>
</reference>
<dbReference type="Pfam" id="PF01745">
    <property type="entry name" value="IPT"/>
    <property type="match status" value="1"/>
</dbReference>
<keyword evidence="3" id="KW-0547">Nucleotide-binding</keyword>
<proteinExistence type="inferred from homology"/>
<dbReference type="AlphaFoldDB" id="A0A101HG56"/>
<dbReference type="SUPFAM" id="SSF52540">
    <property type="entry name" value="P-loop containing nucleoside triphosphate hydrolases"/>
    <property type="match status" value="1"/>
</dbReference>
<gene>
    <name evidence="5" type="ORF">XD92_1279</name>
</gene>